<dbReference type="Proteomes" id="UP001138997">
    <property type="component" value="Unassembled WGS sequence"/>
</dbReference>
<keyword evidence="3" id="KW-1185">Reference proteome</keyword>
<proteinExistence type="predicted"/>
<gene>
    <name evidence="2" type="ORF">LR394_34625</name>
</gene>
<organism evidence="2 3">
    <name type="scientific">Kineosporia babensis</name>
    <dbReference type="NCBI Taxonomy" id="499548"/>
    <lineage>
        <taxon>Bacteria</taxon>
        <taxon>Bacillati</taxon>
        <taxon>Actinomycetota</taxon>
        <taxon>Actinomycetes</taxon>
        <taxon>Kineosporiales</taxon>
        <taxon>Kineosporiaceae</taxon>
        <taxon>Kineosporia</taxon>
    </lineage>
</organism>
<protein>
    <submittedName>
        <fullName evidence="2">ESX-1 secretion-associated protein</fullName>
    </submittedName>
</protein>
<sequence>MAGKVRVDPDELRKCDKKADLVVEQLAPLNPGDHLAAAAKGIPGQDSVTLLKNVGSLWESQLRSLCERVSRYGESLHTAAREYESSDEAGASGYRTIAPSGLR</sequence>
<feature type="region of interest" description="Disordered" evidence="1">
    <location>
        <begin position="81"/>
        <end position="103"/>
    </location>
</feature>
<comment type="caution">
    <text evidence="2">The sequence shown here is derived from an EMBL/GenBank/DDBJ whole genome shotgun (WGS) entry which is preliminary data.</text>
</comment>
<dbReference type="RefSeq" id="WP_231448882.1">
    <property type="nucleotide sequence ID" value="NZ_JAJOMB010000026.1"/>
</dbReference>
<evidence type="ECO:0000313" key="3">
    <source>
        <dbReference type="Proteomes" id="UP001138997"/>
    </source>
</evidence>
<dbReference type="AlphaFoldDB" id="A0A9X1NKW2"/>
<accession>A0A9X1NKW2</accession>
<reference evidence="2" key="1">
    <citation type="submission" date="2021-11" db="EMBL/GenBank/DDBJ databases">
        <title>Streptomyces corallinus and Kineosporia corallina sp. nov., two new coral-derived marine actinobacteria.</title>
        <authorList>
            <person name="Buangrab K."/>
            <person name="Sutthacheep M."/>
            <person name="Yeemin T."/>
            <person name="Harunari E."/>
            <person name="Igarashi Y."/>
            <person name="Sripreechasak P."/>
            <person name="Kanchanasin P."/>
            <person name="Tanasupawat S."/>
            <person name="Phongsopitanun W."/>
        </authorList>
    </citation>
    <scope>NUCLEOTIDE SEQUENCE</scope>
    <source>
        <strain evidence="2">JCM 31032</strain>
    </source>
</reference>
<evidence type="ECO:0000256" key="1">
    <source>
        <dbReference type="SAM" id="MobiDB-lite"/>
    </source>
</evidence>
<dbReference type="EMBL" id="JAJOMB010000026">
    <property type="protein sequence ID" value="MCD5316043.1"/>
    <property type="molecule type" value="Genomic_DNA"/>
</dbReference>
<evidence type="ECO:0000313" key="2">
    <source>
        <dbReference type="EMBL" id="MCD5316043.1"/>
    </source>
</evidence>
<name>A0A9X1NKW2_9ACTN</name>